<dbReference type="EMBL" id="JAJNOC010000001">
    <property type="protein sequence ID" value="MCD2514887.1"/>
    <property type="molecule type" value="Genomic_DNA"/>
</dbReference>
<feature type="signal peptide" evidence="1">
    <location>
        <begin position="1"/>
        <end position="21"/>
    </location>
</feature>
<dbReference type="InterPro" id="IPR011990">
    <property type="entry name" value="TPR-like_helical_dom_sf"/>
</dbReference>
<dbReference type="Gene3D" id="1.25.40.10">
    <property type="entry name" value="Tetratricopeptide repeat domain"/>
    <property type="match status" value="1"/>
</dbReference>
<evidence type="ECO:0000313" key="3">
    <source>
        <dbReference type="Proteomes" id="UP001179361"/>
    </source>
</evidence>
<evidence type="ECO:0000313" key="2">
    <source>
        <dbReference type="EMBL" id="MCD2514887.1"/>
    </source>
</evidence>
<dbReference type="SUPFAM" id="SSF48452">
    <property type="entry name" value="TPR-like"/>
    <property type="match status" value="1"/>
</dbReference>
<proteinExistence type="predicted"/>
<comment type="caution">
    <text evidence="2">The sequence shown here is derived from an EMBL/GenBank/DDBJ whole genome shotgun (WGS) entry which is preliminary data.</text>
</comment>
<organism evidence="2 3">
    <name type="scientific">Massilia phyllostachyos</name>
    <dbReference type="NCBI Taxonomy" id="2898585"/>
    <lineage>
        <taxon>Bacteria</taxon>
        <taxon>Pseudomonadati</taxon>
        <taxon>Pseudomonadota</taxon>
        <taxon>Betaproteobacteria</taxon>
        <taxon>Burkholderiales</taxon>
        <taxon>Oxalobacteraceae</taxon>
        <taxon>Telluria group</taxon>
        <taxon>Massilia</taxon>
    </lineage>
</organism>
<sequence length="213" mass="23002">MTFFTRFLAGLMAAVALSAAAAVPDEVARLQGAWEQVKYQVPAAQQEAGFERLTEQARQVAAQHPNSADVLIWYAIIESSYAGAKGGLGALSHVKNAKKNLEQAITLDSNALSGSAYTSLGSLYYQVPGWPIGFGDDKKALENLRRGLAINPDGIDPNFFYGDYLLRKGDVDGAERALRKALQAPARPGRKLADEGRRGEIGKLLEQIAAKRK</sequence>
<dbReference type="RefSeq" id="WP_231056231.1">
    <property type="nucleotide sequence ID" value="NZ_JAJNOC010000001.1"/>
</dbReference>
<keyword evidence="3" id="KW-1185">Reference proteome</keyword>
<evidence type="ECO:0000256" key="1">
    <source>
        <dbReference type="SAM" id="SignalP"/>
    </source>
</evidence>
<gene>
    <name evidence="2" type="ORF">LQ564_01000</name>
</gene>
<accession>A0ABS8PZG1</accession>
<keyword evidence="1" id="KW-0732">Signal</keyword>
<feature type="chain" id="PRO_5045286366" description="Tetratricopeptide repeat protein" evidence="1">
    <location>
        <begin position="22"/>
        <end position="213"/>
    </location>
</feature>
<dbReference type="Proteomes" id="UP001179361">
    <property type="component" value="Unassembled WGS sequence"/>
</dbReference>
<evidence type="ECO:0008006" key="4">
    <source>
        <dbReference type="Google" id="ProtNLM"/>
    </source>
</evidence>
<protein>
    <recommendedName>
        <fullName evidence="4">Tetratricopeptide repeat protein</fullName>
    </recommendedName>
</protein>
<reference evidence="2" key="1">
    <citation type="submission" date="2021-11" db="EMBL/GenBank/DDBJ databases">
        <title>The complete genome of Massilia sp sp. G4R7.</title>
        <authorList>
            <person name="Liu L."/>
            <person name="Yue J."/>
            <person name="Yuan J."/>
            <person name="Yang F."/>
            <person name="Li L."/>
        </authorList>
    </citation>
    <scope>NUCLEOTIDE SEQUENCE</scope>
    <source>
        <strain evidence="2">G4R7</strain>
    </source>
</reference>
<name>A0ABS8PZG1_9BURK</name>